<name>A0ABV4EQ60_BREEP</name>
<gene>
    <name evidence="4" type="ORF">ABH903_003522</name>
</gene>
<keyword evidence="2" id="KW-1133">Transmembrane helix</keyword>
<feature type="transmembrane region" description="Helical" evidence="2">
    <location>
        <begin position="122"/>
        <end position="145"/>
    </location>
</feature>
<feature type="region of interest" description="Disordered" evidence="1">
    <location>
        <begin position="1"/>
        <end position="33"/>
    </location>
</feature>
<dbReference type="EMBL" id="JBGBYS010000031">
    <property type="protein sequence ID" value="MEY9260473.1"/>
    <property type="molecule type" value="Genomic_DNA"/>
</dbReference>
<sequence length="195" mass="20893">MTSMTSISQTDRPAVDKSEDSDAESDIQAVGDDAETPEELLALWEEEAPEPAGGVANLVACVLTLAFGVAGMVLSLNLSLGSLTDPAPGFFPFVVSLITTVLSAAQIVLGRRGGDGEKFSRYSVTVVWGVISLLVFVAALPLIGFEIPALLLSFVWMKWLGGESWRSAILYSVLTVVVFYLIFVVALRTQLPHLF</sequence>
<dbReference type="Pfam" id="PF07331">
    <property type="entry name" value="TctB"/>
    <property type="match status" value="1"/>
</dbReference>
<comment type="caution">
    <text evidence="4">The sequence shown here is derived from an EMBL/GenBank/DDBJ whole genome shotgun (WGS) entry which is preliminary data.</text>
</comment>
<evidence type="ECO:0000313" key="5">
    <source>
        <dbReference type="Proteomes" id="UP001565435"/>
    </source>
</evidence>
<feature type="transmembrane region" description="Helical" evidence="2">
    <location>
        <begin position="90"/>
        <end position="110"/>
    </location>
</feature>
<keyword evidence="2" id="KW-0812">Transmembrane</keyword>
<feature type="compositionally biased region" description="Polar residues" evidence="1">
    <location>
        <begin position="1"/>
        <end position="11"/>
    </location>
</feature>
<protein>
    <recommendedName>
        <fullName evidence="3">DUF1468 domain-containing protein</fullName>
    </recommendedName>
</protein>
<feature type="domain" description="DUF1468" evidence="3">
    <location>
        <begin position="59"/>
        <end position="192"/>
    </location>
</feature>
<feature type="transmembrane region" description="Helical" evidence="2">
    <location>
        <begin position="165"/>
        <end position="187"/>
    </location>
</feature>
<dbReference type="Proteomes" id="UP001565435">
    <property type="component" value="Unassembled WGS sequence"/>
</dbReference>
<reference evidence="4 5" key="1">
    <citation type="submission" date="2024-07" db="EMBL/GenBank/DDBJ databases">
        <title>Mealworm larvae gut microbial communities from Newark, Delaware, USA.</title>
        <authorList>
            <person name="Blenner M."/>
        </authorList>
    </citation>
    <scope>NUCLEOTIDE SEQUENCE [LARGE SCALE GENOMIC DNA]</scope>
    <source>
        <strain evidence="4 5">UD i117</strain>
    </source>
</reference>
<keyword evidence="5" id="KW-1185">Reference proteome</keyword>
<dbReference type="InterPro" id="IPR009936">
    <property type="entry name" value="DUF1468"/>
</dbReference>
<feature type="transmembrane region" description="Helical" evidence="2">
    <location>
        <begin position="55"/>
        <end position="78"/>
    </location>
</feature>
<evidence type="ECO:0000313" key="4">
    <source>
        <dbReference type="EMBL" id="MEY9260473.1"/>
    </source>
</evidence>
<evidence type="ECO:0000256" key="1">
    <source>
        <dbReference type="SAM" id="MobiDB-lite"/>
    </source>
</evidence>
<evidence type="ECO:0000256" key="2">
    <source>
        <dbReference type="SAM" id="Phobius"/>
    </source>
</evidence>
<evidence type="ECO:0000259" key="3">
    <source>
        <dbReference type="Pfam" id="PF07331"/>
    </source>
</evidence>
<proteinExistence type="predicted"/>
<keyword evidence="2" id="KW-0472">Membrane</keyword>
<organism evidence="4 5">
    <name type="scientific">Brevibacterium epidermidis</name>
    <dbReference type="NCBI Taxonomy" id="1698"/>
    <lineage>
        <taxon>Bacteria</taxon>
        <taxon>Bacillati</taxon>
        <taxon>Actinomycetota</taxon>
        <taxon>Actinomycetes</taxon>
        <taxon>Micrococcales</taxon>
        <taxon>Brevibacteriaceae</taxon>
        <taxon>Brevibacterium</taxon>
    </lineage>
</organism>
<accession>A0ABV4EQ60</accession>